<feature type="region of interest" description="Disordered" evidence="1">
    <location>
        <begin position="1"/>
        <end position="27"/>
    </location>
</feature>
<keyword evidence="4" id="KW-1185">Reference proteome</keyword>
<reference evidence="3 4" key="1">
    <citation type="journal article" date="2012" name="Science">
        <title>The Paleozoic origin of enzymatic lignin decomposition reconstructed from 31 fungal genomes.</title>
        <authorList>
            <person name="Floudas D."/>
            <person name="Binder M."/>
            <person name="Riley R."/>
            <person name="Barry K."/>
            <person name="Blanchette R.A."/>
            <person name="Henrissat B."/>
            <person name="Martinez A.T."/>
            <person name="Otillar R."/>
            <person name="Spatafora J.W."/>
            <person name="Yadav J.S."/>
            <person name="Aerts A."/>
            <person name="Benoit I."/>
            <person name="Boyd A."/>
            <person name="Carlson A."/>
            <person name="Copeland A."/>
            <person name="Coutinho P.M."/>
            <person name="de Vries R.P."/>
            <person name="Ferreira P."/>
            <person name="Findley K."/>
            <person name="Foster B."/>
            <person name="Gaskell J."/>
            <person name="Glotzer D."/>
            <person name="Gorecki P."/>
            <person name="Heitman J."/>
            <person name="Hesse C."/>
            <person name="Hori C."/>
            <person name="Igarashi K."/>
            <person name="Jurgens J.A."/>
            <person name="Kallen N."/>
            <person name="Kersten P."/>
            <person name="Kohler A."/>
            <person name="Kuees U."/>
            <person name="Kumar T.K.A."/>
            <person name="Kuo A."/>
            <person name="LaButti K."/>
            <person name="Larrondo L.F."/>
            <person name="Lindquist E."/>
            <person name="Ling A."/>
            <person name="Lombard V."/>
            <person name="Lucas S."/>
            <person name="Lundell T."/>
            <person name="Martin R."/>
            <person name="McLaughlin D.J."/>
            <person name="Morgenstern I."/>
            <person name="Morin E."/>
            <person name="Murat C."/>
            <person name="Nagy L.G."/>
            <person name="Nolan M."/>
            <person name="Ohm R.A."/>
            <person name="Patyshakuliyeva A."/>
            <person name="Rokas A."/>
            <person name="Ruiz-Duenas F.J."/>
            <person name="Sabat G."/>
            <person name="Salamov A."/>
            <person name="Samejima M."/>
            <person name="Schmutz J."/>
            <person name="Slot J.C."/>
            <person name="St John F."/>
            <person name="Stenlid J."/>
            <person name="Sun H."/>
            <person name="Sun S."/>
            <person name="Syed K."/>
            <person name="Tsang A."/>
            <person name="Wiebenga A."/>
            <person name="Young D."/>
            <person name="Pisabarro A."/>
            <person name="Eastwood D.C."/>
            <person name="Martin F."/>
            <person name="Cullen D."/>
            <person name="Grigoriev I.V."/>
            <person name="Hibbett D.S."/>
        </authorList>
    </citation>
    <scope>NUCLEOTIDE SEQUENCE [LARGE SCALE GENOMIC DNA]</scope>
    <source>
        <strain evidence="3 4">MD-104</strain>
    </source>
</reference>
<dbReference type="InterPro" id="IPR000210">
    <property type="entry name" value="BTB/POZ_dom"/>
</dbReference>
<accession>A0A2H3K886</accession>
<evidence type="ECO:0000313" key="3">
    <source>
        <dbReference type="EMBL" id="PCH44677.1"/>
    </source>
</evidence>
<dbReference type="OrthoDB" id="3036049at2759"/>
<dbReference type="SMART" id="SM00225">
    <property type="entry name" value="BTB"/>
    <property type="match status" value="1"/>
</dbReference>
<dbReference type="OMA" id="TEDLARC"/>
<gene>
    <name evidence="3" type="ORF">WOLCODRAFT_123932</name>
</gene>
<dbReference type="CDD" id="cd18186">
    <property type="entry name" value="BTB_POZ_ZBTB_KLHL-like"/>
    <property type="match status" value="1"/>
</dbReference>
<name>A0A2H3K886_WOLCO</name>
<dbReference type="AlphaFoldDB" id="A0A2H3K886"/>
<feature type="domain" description="BTB" evidence="2">
    <location>
        <begin position="43"/>
        <end position="114"/>
    </location>
</feature>
<dbReference type="Proteomes" id="UP000218811">
    <property type="component" value="Unassembled WGS sequence"/>
</dbReference>
<dbReference type="STRING" id="742152.A0A2H3K886"/>
<dbReference type="InterPro" id="IPR011333">
    <property type="entry name" value="SKP1/BTB/POZ_sf"/>
</dbReference>
<dbReference type="PROSITE" id="PS50097">
    <property type="entry name" value="BTB"/>
    <property type="match status" value="1"/>
</dbReference>
<dbReference type="SUPFAM" id="SSF54695">
    <property type="entry name" value="POZ domain"/>
    <property type="match status" value="1"/>
</dbReference>
<evidence type="ECO:0000259" key="2">
    <source>
        <dbReference type="PROSITE" id="PS50097"/>
    </source>
</evidence>
<evidence type="ECO:0000256" key="1">
    <source>
        <dbReference type="SAM" id="MobiDB-lite"/>
    </source>
</evidence>
<dbReference type="Pfam" id="PF00651">
    <property type="entry name" value="BTB"/>
    <property type="match status" value="1"/>
</dbReference>
<sequence length="329" mass="37179">MPSDISTRSRKRHRKDSDDESQGQVNDKEISVIHDGEFWYEDGNVVLVAQDVGFKVYKGLLAQRSEVFRDLFAVAQPTCDEMLDGCPVIHLDDDPQELKCLFDALQYGDKYINPSADMTFGTLAVIIRLSNKYHIQDLQDNGVARLKAYYTDSFDDWNRNSLDDYFQYAPADAITAVNLARLTNTPTILPIALYICCTLQSSVLVNGLPVEGKEPERLSTEDLARCIDGRAKLSGQYIRMSHYIFSTSVAQHDGKCKTAIRAMCKASEKIDSPAVLRAYDVAGEAQTRSLCLSCRRQLEEREARERRQVWNTLPAYLDLDIPGWGEEDN</sequence>
<evidence type="ECO:0000313" key="4">
    <source>
        <dbReference type="Proteomes" id="UP000218811"/>
    </source>
</evidence>
<dbReference type="EMBL" id="KB468168">
    <property type="protein sequence ID" value="PCH44677.1"/>
    <property type="molecule type" value="Genomic_DNA"/>
</dbReference>
<protein>
    <recommendedName>
        <fullName evidence="2">BTB domain-containing protein</fullName>
    </recommendedName>
</protein>
<organism evidence="3 4">
    <name type="scientific">Wolfiporia cocos (strain MD-104)</name>
    <name type="common">Brown rot fungus</name>
    <dbReference type="NCBI Taxonomy" id="742152"/>
    <lineage>
        <taxon>Eukaryota</taxon>
        <taxon>Fungi</taxon>
        <taxon>Dikarya</taxon>
        <taxon>Basidiomycota</taxon>
        <taxon>Agaricomycotina</taxon>
        <taxon>Agaricomycetes</taxon>
        <taxon>Polyporales</taxon>
        <taxon>Phaeolaceae</taxon>
        <taxon>Wolfiporia</taxon>
    </lineage>
</organism>
<proteinExistence type="predicted"/>
<dbReference type="Gene3D" id="3.30.710.10">
    <property type="entry name" value="Potassium Channel Kv1.1, Chain A"/>
    <property type="match status" value="1"/>
</dbReference>